<reference evidence="11 12" key="1">
    <citation type="submission" date="2019-09" db="EMBL/GenBank/DDBJ databases">
        <title>Bird 10,000 Genomes (B10K) Project - Family phase.</title>
        <authorList>
            <person name="Zhang G."/>
        </authorList>
    </citation>
    <scope>NUCLEOTIDE SEQUENCE [LARGE SCALE GENOMIC DNA]</scope>
    <source>
        <strain evidence="11">B10K-DU-002-82</strain>
    </source>
</reference>
<keyword evidence="12" id="KW-1185">Reference proteome</keyword>
<evidence type="ECO:0000256" key="1">
    <source>
        <dbReference type="ARBA" id="ARBA00004323"/>
    </source>
</evidence>
<organism evidence="11 12">
    <name type="scientific">Mystacornis crossleyi</name>
    <dbReference type="NCBI Taxonomy" id="98133"/>
    <lineage>
        <taxon>Eukaryota</taxon>
        <taxon>Metazoa</taxon>
        <taxon>Chordata</taxon>
        <taxon>Craniata</taxon>
        <taxon>Vertebrata</taxon>
        <taxon>Euteleostomi</taxon>
        <taxon>Archelosauria</taxon>
        <taxon>Archosauria</taxon>
        <taxon>Dinosauria</taxon>
        <taxon>Saurischia</taxon>
        <taxon>Theropoda</taxon>
        <taxon>Coelurosauria</taxon>
        <taxon>Aves</taxon>
        <taxon>Neognathae</taxon>
        <taxon>Neoaves</taxon>
        <taxon>Telluraves</taxon>
        <taxon>Australaves</taxon>
        <taxon>Passeriformes</taxon>
        <taxon>Sylvioidea</taxon>
        <taxon>Timaliidae</taxon>
        <taxon>Mystacornis</taxon>
    </lineage>
</organism>
<dbReference type="GO" id="GO:0000139">
    <property type="term" value="C:Golgi membrane"/>
    <property type="evidence" value="ECO:0007669"/>
    <property type="project" value="UniProtKB-SubCell"/>
</dbReference>
<keyword evidence="8 10" id="KW-0333">Golgi apparatus</keyword>
<evidence type="ECO:0000256" key="9">
    <source>
        <dbReference type="ARBA" id="ARBA00023136"/>
    </source>
</evidence>
<protein>
    <recommendedName>
        <fullName evidence="10">Hexosyltransferase</fullName>
        <ecNumber evidence="10">2.4.1.-</ecNumber>
    </recommendedName>
</protein>
<dbReference type="GO" id="GO:0016758">
    <property type="term" value="F:hexosyltransferase activity"/>
    <property type="evidence" value="ECO:0007669"/>
    <property type="project" value="InterPro"/>
</dbReference>
<evidence type="ECO:0000256" key="4">
    <source>
        <dbReference type="ARBA" id="ARBA00022679"/>
    </source>
</evidence>
<gene>
    <name evidence="11" type="primary">B3galt5_1</name>
    <name evidence="11" type="ORF">MYSCRO_R11187</name>
</gene>
<dbReference type="OrthoDB" id="2139606at2759"/>
<evidence type="ECO:0000313" key="11">
    <source>
        <dbReference type="EMBL" id="NXS23221.1"/>
    </source>
</evidence>
<dbReference type="EMBL" id="VYZQ01171057">
    <property type="protein sequence ID" value="NXS23221.1"/>
    <property type="molecule type" value="Genomic_DNA"/>
</dbReference>
<comment type="subcellular location">
    <subcellularLocation>
        <location evidence="1 10">Golgi apparatus membrane</location>
        <topology evidence="1 10">Single-pass type II membrane protein</topology>
    </subcellularLocation>
</comment>
<dbReference type="AlphaFoldDB" id="A0A7L2SPM0"/>
<evidence type="ECO:0000256" key="2">
    <source>
        <dbReference type="ARBA" id="ARBA00008661"/>
    </source>
</evidence>
<evidence type="ECO:0000256" key="10">
    <source>
        <dbReference type="RuleBase" id="RU363063"/>
    </source>
</evidence>
<evidence type="ECO:0000256" key="3">
    <source>
        <dbReference type="ARBA" id="ARBA00022676"/>
    </source>
</evidence>
<sequence>LSPAPCSPPAPFLLILVPSAPSHAARRLAVRDTWGGPWGGPGSPKTRTVFVLGVPPSPSAQRELLGEWRRHGDVL</sequence>
<proteinExistence type="inferred from homology"/>
<dbReference type="Proteomes" id="UP000537747">
    <property type="component" value="Unassembled WGS sequence"/>
</dbReference>
<feature type="non-terminal residue" evidence="11">
    <location>
        <position position="1"/>
    </location>
</feature>
<evidence type="ECO:0000256" key="6">
    <source>
        <dbReference type="ARBA" id="ARBA00022968"/>
    </source>
</evidence>
<evidence type="ECO:0000313" key="12">
    <source>
        <dbReference type="Proteomes" id="UP000537747"/>
    </source>
</evidence>
<dbReference type="PANTHER" id="PTHR11214">
    <property type="entry name" value="BETA-1,3-N-ACETYLGLUCOSAMINYLTRANSFERASE"/>
    <property type="match status" value="1"/>
</dbReference>
<dbReference type="PANTHER" id="PTHR11214:SF378">
    <property type="entry name" value="BETA-1,3-GALACTOSYLTRANSFERASE 4"/>
    <property type="match status" value="1"/>
</dbReference>
<keyword evidence="4 11" id="KW-0808">Transferase</keyword>
<comment type="similarity">
    <text evidence="2 10">Belongs to the glycosyltransferase 31 family.</text>
</comment>
<accession>A0A7L2SPM0</accession>
<evidence type="ECO:0000256" key="7">
    <source>
        <dbReference type="ARBA" id="ARBA00022989"/>
    </source>
</evidence>
<evidence type="ECO:0000256" key="5">
    <source>
        <dbReference type="ARBA" id="ARBA00022692"/>
    </source>
</evidence>
<name>A0A7L2SPM0_9PASS</name>
<evidence type="ECO:0000256" key="8">
    <source>
        <dbReference type="ARBA" id="ARBA00023034"/>
    </source>
</evidence>
<comment type="caution">
    <text evidence="11">The sequence shown here is derived from an EMBL/GenBank/DDBJ whole genome shotgun (WGS) entry which is preliminary data.</text>
</comment>
<keyword evidence="6" id="KW-0735">Signal-anchor</keyword>
<feature type="non-terminal residue" evidence="11">
    <location>
        <position position="75"/>
    </location>
</feature>
<keyword evidence="9" id="KW-0472">Membrane</keyword>
<keyword evidence="5" id="KW-0812">Transmembrane</keyword>
<dbReference type="InterPro" id="IPR002659">
    <property type="entry name" value="Glyco_trans_31"/>
</dbReference>
<keyword evidence="3 10" id="KW-0328">Glycosyltransferase</keyword>
<keyword evidence="7" id="KW-1133">Transmembrane helix</keyword>
<dbReference type="GO" id="GO:0006493">
    <property type="term" value="P:protein O-linked glycosylation"/>
    <property type="evidence" value="ECO:0007669"/>
    <property type="project" value="TreeGrafter"/>
</dbReference>
<dbReference type="EC" id="2.4.1.-" evidence="10"/>